<proteinExistence type="predicted"/>
<dbReference type="RefSeq" id="WP_198828544.1">
    <property type="nucleotide sequence ID" value="NZ_CP066308.1"/>
</dbReference>
<evidence type="ECO:0000313" key="1">
    <source>
        <dbReference type="EMBL" id="QQE74978.1"/>
    </source>
</evidence>
<evidence type="ECO:0000313" key="3">
    <source>
        <dbReference type="Proteomes" id="UP000595847"/>
    </source>
</evidence>
<accession>A0A7T5ELY6</accession>
<gene>
    <name evidence="1" type="ORF">JD108_03245</name>
    <name evidence="2" type="ORF">KDJ56_03250</name>
</gene>
<reference evidence="2" key="2">
    <citation type="submission" date="2021-04" db="EMBL/GenBank/DDBJ databases">
        <title>Brevibacillus composti FJAT-54423, complete genome.</title>
        <authorList>
            <person name="Tang R."/>
        </authorList>
    </citation>
    <scope>NUCLEOTIDE SEQUENCE</scope>
    <source>
        <strain evidence="2">FJAT-54424</strain>
    </source>
</reference>
<dbReference type="Proteomes" id="UP000595847">
    <property type="component" value="Chromosome"/>
</dbReference>
<reference evidence="1 3" key="1">
    <citation type="submission" date="2020-12" db="EMBL/GenBank/DDBJ databases">
        <title>strain FJAT-54423T represents a novel species of the genus Brevibacillus.</title>
        <authorList>
            <person name="Tang R."/>
        </authorList>
    </citation>
    <scope>NUCLEOTIDE SEQUENCE [LARGE SCALE GENOMIC DNA]</scope>
    <source>
        <strain evidence="1 3">FJAT-54423</strain>
    </source>
</reference>
<dbReference type="EMBL" id="CP073708">
    <property type="protein sequence ID" value="QUO42063.1"/>
    <property type="molecule type" value="Genomic_DNA"/>
</dbReference>
<dbReference type="EMBL" id="CP066308">
    <property type="protein sequence ID" value="QQE74978.1"/>
    <property type="molecule type" value="Genomic_DNA"/>
</dbReference>
<evidence type="ECO:0000313" key="4">
    <source>
        <dbReference type="Proteomes" id="UP000677234"/>
    </source>
</evidence>
<sequence length="95" mass="11237">MGFQVIKETKKSTIYRHTDFPKYRIKISEGGFAHNRKDPDQSIEEILILTITNDETEKSSEQRCFQDEDEILNQIENDLKLKGNRQFERVWCTIG</sequence>
<evidence type="ECO:0000313" key="2">
    <source>
        <dbReference type="EMBL" id="QUO42063.1"/>
    </source>
</evidence>
<dbReference type="AlphaFoldDB" id="A0A7T5ELY6"/>
<dbReference type="Proteomes" id="UP000677234">
    <property type="component" value="Chromosome"/>
</dbReference>
<organism evidence="1 3">
    <name type="scientific">Brevibacillus composti</name>
    <dbReference type="NCBI Taxonomy" id="2796470"/>
    <lineage>
        <taxon>Bacteria</taxon>
        <taxon>Bacillati</taxon>
        <taxon>Bacillota</taxon>
        <taxon>Bacilli</taxon>
        <taxon>Bacillales</taxon>
        <taxon>Paenibacillaceae</taxon>
        <taxon>Brevibacillus</taxon>
    </lineage>
</organism>
<protein>
    <submittedName>
        <fullName evidence="1">Uncharacterized protein</fullName>
    </submittedName>
</protein>
<keyword evidence="4" id="KW-1185">Reference proteome</keyword>
<name>A0A7T5ELY6_9BACL</name>
<dbReference type="KEGG" id="bcop:JD108_03245"/>